<organism evidence="5 6">
    <name type="scientific">Friedmanniomyces endolithicus</name>
    <dbReference type="NCBI Taxonomy" id="329885"/>
    <lineage>
        <taxon>Eukaryota</taxon>
        <taxon>Fungi</taxon>
        <taxon>Dikarya</taxon>
        <taxon>Ascomycota</taxon>
        <taxon>Pezizomycotina</taxon>
        <taxon>Dothideomycetes</taxon>
        <taxon>Dothideomycetidae</taxon>
        <taxon>Mycosphaerellales</taxon>
        <taxon>Teratosphaeriaceae</taxon>
        <taxon>Friedmanniomyces</taxon>
    </lineage>
</organism>
<comment type="similarity">
    <text evidence="1">Belongs to the ATP-dependent AMP-binding enzyme family.</text>
</comment>
<evidence type="ECO:0000256" key="2">
    <source>
        <dbReference type="ARBA" id="ARBA00022598"/>
    </source>
</evidence>
<dbReference type="PROSITE" id="PS00455">
    <property type="entry name" value="AMP_BINDING"/>
    <property type="match status" value="1"/>
</dbReference>
<dbReference type="CDD" id="cd05911">
    <property type="entry name" value="Firefly_Luc_like"/>
    <property type="match status" value="1"/>
</dbReference>
<reference evidence="5" key="1">
    <citation type="submission" date="2023-06" db="EMBL/GenBank/DDBJ databases">
        <title>Black Yeasts Isolated from many extreme environments.</title>
        <authorList>
            <person name="Coleine C."/>
            <person name="Stajich J.E."/>
            <person name="Selbmann L."/>
        </authorList>
    </citation>
    <scope>NUCLEOTIDE SEQUENCE</scope>
    <source>
        <strain evidence="5">CCFEE 5200</strain>
    </source>
</reference>
<proteinExistence type="inferred from homology"/>
<evidence type="ECO:0000259" key="3">
    <source>
        <dbReference type="Pfam" id="PF00501"/>
    </source>
</evidence>
<evidence type="ECO:0008006" key="7">
    <source>
        <dbReference type="Google" id="ProtNLM"/>
    </source>
</evidence>
<gene>
    <name evidence="5" type="ORF">LTR91_016859</name>
</gene>
<dbReference type="SUPFAM" id="SSF56801">
    <property type="entry name" value="Acetyl-CoA synthetase-like"/>
    <property type="match status" value="1"/>
</dbReference>
<keyword evidence="2" id="KW-0436">Ligase</keyword>
<dbReference type="EMBL" id="JAUJLE010000210">
    <property type="protein sequence ID" value="KAK0968238.1"/>
    <property type="molecule type" value="Genomic_DNA"/>
</dbReference>
<dbReference type="Pfam" id="PF13193">
    <property type="entry name" value="AMP-binding_C"/>
    <property type="match status" value="1"/>
</dbReference>
<dbReference type="GO" id="GO:0016405">
    <property type="term" value="F:CoA-ligase activity"/>
    <property type="evidence" value="ECO:0007669"/>
    <property type="project" value="TreeGrafter"/>
</dbReference>
<dbReference type="Pfam" id="PF00501">
    <property type="entry name" value="AMP-binding"/>
    <property type="match status" value="1"/>
</dbReference>
<sequence>MPIESAYPPITVPPVDVYSFLFDRSDREFPDDHAIFVDVTAQKQHTIQDVRAAAERFGHGIQQQWDRQKGDVLALFTPNSTDVAPVTFGTLWAGGVVCPFNNLYRVGELVSQLKSSQAKALVTHVACLQVAREAALLAGVSLDRVLLVGPRDSKEFFRHFSDVQPLTTDVRKVAINPKEDLAYLVYSSGTTGLPKGVMLTHENIVANMLQWATVDADQMHWSKDRTIGFLPMYHIYGIAVLLLQAVYKGVTIYVMQRFDLEQFCRIVQDQKITFAFVVPPVVLALAKHPLVDKYNLSSLRMMHSSAAPLTADLVQMVYKRLQVPIKQGYGLSEASPGVASQPWPEWNTSPASSGKLIPSMSLKCITNTGAEVPPGETGEICLKGPNIFKGYYRNPHATAEAITPEGWYCTGDMGFVDADQNLHITDRIKELIKYNGFQVVPGQLEGLLRGHPAVGDVAVVGIYSRERATELPRAYDVLAQGFTGGGALEREICEWLGERVAPYKKLRGGVRFVEAIPKSDAGKVLRRVLAEQAKREGAARL</sequence>
<dbReference type="InterPro" id="IPR042099">
    <property type="entry name" value="ANL_N_sf"/>
</dbReference>
<evidence type="ECO:0000259" key="4">
    <source>
        <dbReference type="Pfam" id="PF13193"/>
    </source>
</evidence>
<keyword evidence="6" id="KW-1185">Reference proteome</keyword>
<evidence type="ECO:0000256" key="1">
    <source>
        <dbReference type="ARBA" id="ARBA00006432"/>
    </source>
</evidence>
<name>A0AAN6K771_9PEZI</name>
<dbReference type="PANTHER" id="PTHR24096:SF149">
    <property type="entry name" value="AMP-BINDING DOMAIN-CONTAINING PROTEIN-RELATED"/>
    <property type="match status" value="1"/>
</dbReference>
<evidence type="ECO:0000313" key="5">
    <source>
        <dbReference type="EMBL" id="KAK0968238.1"/>
    </source>
</evidence>
<dbReference type="InterPro" id="IPR025110">
    <property type="entry name" value="AMP-bd_C"/>
</dbReference>
<dbReference type="PANTHER" id="PTHR24096">
    <property type="entry name" value="LONG-CHAIN-FATTY-ACID--COA LIGASE"/>
    <property type="match status" value="1"/>
</dbReference>
<dbReference type="InterPro" id="IPR020845">
    <property type="entry name" value="AMP-binding_CS"/>
</dbReference>
<dbReference type="Gene3D" id="3.40.50.12780">
    <property type="entry name" value="N-terminal domain of ligase-like"/>
    <property type="match status" value="1"/>
</dbReference>
<dbReference type="InterPro" id="IPR045851">
    <property type="entry name" value="AMP-bd_C_sf"/>
</dbReference>
<dbReference type="AlphaFoldDB" id="A0AAN6K771"/>
<protein>
    <recommendedName>
        <fullName evidence="7">Acetyl-CoA synthetase-like protein</fullName>
    </recommendedName>
</protein>
<feature type="domain" description="AMP-dependent synthetase/ligase" evidence="3">
    <location>
        <begin position="22"/>
        <end position="392"/>
    </location>
</feature>
<evidence type="ECO:0000313" key="6">
    <source>
        <dbReference type="Proteomes" id="UP001175353"/>
    </source>
</evidence>
<comment type="caution">
    <text evidence="5">The sequence shown here is derived from an EMBL/GenBank/DDBJ whole genome shotgun (WGS) entry which is preliminary data.</text>
</comment>
<dbReference type="InterPro" id="IPR000873">
    <property type="entry name" value="AMP-dep_synth/lig_dom"/>
</dbReference>
<accession>A0AAN6K771</accession>
<dbReference type="Proteomes" id="UP001175353">
    <property type="component" value="Unassembled WGS sequence"/>
</dbReference>
<dbReference type="Gene3D" id="3.30.300.30">
    <property type="match status" value="1"/>
</dbReference>
<feature type="domain" description="AMP-binding enzyme C-terminal" evidence="4">
    <location>
        <begin position="444"/>
        <end position="523"/>
    </location>
</feature>